<dbReference type="GO" id="GO:0030322">
    <property type="term" value="P:stabilization of membrane potential"/>
    <property type="evidence" value="ECO:0007669"/>
    <property type="project" value="TreeGrafter"/>
</dbReference>
<dbReference type="VEuPathDB" id="VectorBase:CPIJ014890"/>
<dbReference type="VEuPathDB" id="VectorBase:CQUJHB006418"/>
<dbReference type="EMBL" id="DS232386">
    <property type="protein sequence ID" value="EDS40953.1"/>
    <property type="molecule type" value="Genomic_DNA"/>
</dbReference>
<dbReference type="GO" id="GO:0022841">
    <property type="term" value="F:potassium ion leak channel activity"/>
    <property type="evidence" value="ECO:0007669"/>
    <property type="project" value="TreeGrafter"/>
</dbReference>
<keyword evidence="5" id="KW-0406">Ion transport</keyword>
<evidence type="ECO:0000256" key="8">
    <source>
        <dbReference type="SAM" id="Phobius"/>
    </source>
</evidence>
<keyword evidence="4 8" id="KW-1133">Transmembrane helix</keyword>
<dbReference type="HOGENOM" id="CLU_673110_0_0_1"/>
<gene>
    <name evidence="11" type="primary">6047955</name>
    <name evidence="10" type="ORF">CpipJ_CPIJ014890</name>
</gene>
<keyword evidence="2" id="KW-0813">Transport</keyword>
<feature type="transmembrane region" description="Helical" evidence="8">
    <location>
        <begin position="213"/>
        <end position="229"/>
    </location>
</feature>
<evidence type="ECO:0000256" key="3">
    <source>
        <dbReference type="ARBA" id="ARBA00022692"/>
    </source>
</evidence>
<protein>
    <recommendedName>
        <fullName evidence="9">Potassium channel domain-containing protein</fullName>
    </recommendedName>
</protein>
<sequence length="409" mass="46243">MNEKATIRYQYDSYTPFTANGVNPLQRSEMSTVLKNVTQTSTTIAISSNKTTKYGCCSCQSKNSSNFWAAILTNLGICTLLFGYTLLGSFIFLAIEGGANQMQQRMLASTNRHLKPVSTRSDNHTLSQQVLLDALEARQRTVENIWDITVSLNILYKENWTRLASLEIARFQDQIIKRLSEEMVSLDITSSPTSAILVQQQTQLEHEWTFSRSFFYSLTVLSTIGYGNIAPRTTLGRVVTLVYAILGIPLTLVYLSSTGGILAKVARGVFSRALCCCLCSNCGYCCYDEKRMAEKELRMRRKRQLMELRAQEIALKEPYYVRSGTSTTLIFAQEPDLNPLKDCNNHPVNHEMVPITMNNPRLPEVLEHAIKIPQIPDEPFINLNVQSNLNTRVYTLREESEIESDNNLT</sequence>
<dbReference type="Gene3D" id="1.10.287.70">
    <property type="match status" value="1"/>
</dbReference>
<evidence type="ECO:0000256" key="7">
    <source>
        <dbReference type="ARBA" id="ARBA00023303"/>
    </source>
</evidence>
<dbReference type="PANTHER" id="PTHR11003">
    <property type="entry name" value="POTASSIUM CHANNEL, SUBFAMILY K"/>
    <property type="match status" value="1"/>
</dbReference>
<feature type="transmembrane region" description="Helical" evidence="8">
    <location>
        <begin position="241"/>
        <end position="263"/>
    </location>
</feature>
<dbReference type="InParanoid" id="B0X5L6"/>
<organism>
    <name type="scientific">Culex quinquefasciatus</name>
    <name type="common">Southern house mosquito</name>
    <name type="synonym">Culex pungens</name>
    <dbReference type="NCBI Taxonomy" id="7176"/>
    <lineage>
        <taxon>Eukaryota</taxon>
        <taxon>Metazoa</taxon>
        <taxon>Ecdysozoa</taxon>
        <taxon>Arthropoda</taxon>
        <taxon>Hexapoda</taxon>
        <taxon>Insecta</taxon>
        <taxon>Pterygota</taxon>
        <taxon>Neoptera</taxon>
        <taxon>Endopterygota</taxon>
        <taxon>Diptera</taxon>
        <taxon>Nematocera</taxon>
        <taxon>Culicoidea</taxon>
        <taxon>Culicidae</taxon>
        <taxon>Culicinae</taxon>
        <taxon>Culicini</taxon>
        <taxon>Culex</taxon>
        <taxon>Culex</taxon>
    </lineage>
</organism>
<reference evidence="11" key="2">
    <citation type="submission" date="2020-05" db="UniProtKB">
        <authorList>
            <consortium name="EnsemblMetazoa"/>
        </authorList>
    </citation>
    <scope>IDENTIFICATION</scope>
    <source>
        <strain evidence="11">JHB</strain>
    </source>
</reference>
<dbReference type="InterPro" id="IPR003280">
    <property type="entry name" value="2pore_dom_K_chnl"/>
</dbReference>
<evidence type="ECO:0000256" key="1">
    <source>
        <dbReference type="ARBA" id="ARBA00004141"/>
    </source>
</evidence>
<name>B0X5L6_CULQU</name>
<evidence type="ECO:0000256" key="4">
    <source>
        <dbReference type="ARBA" id="ARBA00022989"/>
    </source>
</evidence>
<evidence type="ECO:0000313" key="10">
    <source>
        <dbReference type="EMBL" id="EDS40953.1"/>
    </source>
</evidence>
<dbReference type="STRING" id="7176.B0X5L6"/>
<evidence type="ECO:0000256" key="6">
    <source>
        <dbReference type="ARBA" id="ARBA00023136"/>
    </source>
</evidence>
<dbReference type="KEGG" id="cqu:CpipJ_CPIJ014890"/>
<dbReference type="SUPFAM" id="SSF81324">
    <property type="entry name" value="Voltage-gated potassium channels"/>
    <property type="match status" value="1"/>
</dbReference>
<evidence type="ECO:0000313" key="12">
    <source>
        <dbReference type="Proteomes" id="UP000002320"/>
    </source>
</evidence>
<keyword evidence="12" id="KW-1185">Reference proteome</keyword>
<dbReference type="InterPro" id="IPR013099">
    <property type="entry name" value="K_chnl_dom"/>
</dbReference>
<evidence type="ECO:0000313" key="11">
    <source>
        <dbReference type="EnsemblMetazoa" id="CPIJ014890-PA"/>
    </source>
</evidence>
<reference evidence="10" key="1">
    <citation type="submission" date="2007-03" db="EMBL/GenBank/DDBJ databases">
        <title>Annotation of Culex pipiens quinquefasciatus.</title>
        <authorList>
            <consortium name="The Broad Institute Genome Sequencing Platform"/>
            <person name="Atkinson P.W."/>
            <person name="Hemingway J."/>
            <person name="Christensen B.M."/>
            <person name="Higgs S."/>
            <person name="Kodira C."/>
            <person name="Hannick L."/>
            <person name="Megy K."/>
            <person name="O'Leary S."/>
            <person name="Pearson M."/>
            <person name="Haas B.J."/>
            <person name="Mauceli E."/>
            <person name="Wortman J.R."/>
            <person name="Lee N.H."/>
            <person name="Guigo R."/>
            <person name="Stanke M."/>
            <person name="Alvarado L."/>
            <person name="Amedeo P."/>
            <person name="Antoine C.H."/>
            <person name="Arensburger P."/>
            <person name="Bidwell S.L."/>
            <person name="Crawford M."/>
            <person name="Camaro F."/>
            <person name="Devon K."/>
            <person name="Engels R."/>
            <person name="Hammond M."/>
            <person name="Howarth C."/>
            <person name="Koehrsen M."/>
            <person name="Lawson D."/>
            <person name="Montgomery P."/>
            <person name="Nene V."/>
            <person name="Nusbaum C."/>
            <person name="Puiu D."/>
            <person name="Romero-Severson J."/>
            <person name="Severson D.W."/>
            <person name="Shumway M."/>
            <person name="Sisk P."/>
            <person name="Stolte C."/>
            <person name="Zeng Q."/>
            <person name="Eisenstadt E."/>
            <person name="Fraser-Liggett C."/>
            <person name="Strausberg R."/>
            <person name="Galagan J."/>
            <person name="Birren B."/>
            <person name="Collins F.H."/>
        </authorList>
    </citation>
    <scope>NUCLEOTIDE SEQUENCE [LARGE SCALE GENOMIC DNA]</scope>
    <source>
        <strain evidence="10">JHB</strain>
    </source>
</reference>
<dbReference type="eggNOG" id="KOG1418">
    <property type="taxonomic scope" value="Eukaryota"/>
</dbReference>
<feature type="domain" description="Potassium channel" evidence="9">
    <location>
        <begin position="205"/>
        <end position="262"/>
    </location>
</feature>
<dbReference type="AlphaFoldDB" id="B0X5L6"/>
<keyword evidence="6 8" id="KW-0472">Membrane</keyword>
<keyword evidence="7" id="KW-0407">Ion channel</keyword>
<evidence type="ECO:0000256" key="5">
    <source>
        <dbReference type="ARBA" id="ARBA00023065"/>
    </source>
</evidence>
<dbReference type="Pfam" id="PF07885">
    <property type="entry name" value="Ion_trans_2"/>
    <property type="match status" value="1"/>
</dbReference>
<keyword evidence="3 8" id="KW-0812">Transmembrane</keyword>
<evidence type="ECO:0000256" key="2">
    <source>
        <dbReference type="ARBA" id="ARBA00022448"/>
    </source>
</evidence>
<dbReference type="PANTHER" id="PTHR11003:SF257">
    <property type="entry name" value="POTASSIUM CHANNEL DOMAIN-CONTAINING PROTEIN"/>
    <property type="match status" value="1"/>
</dbReference>
<dbReference type="Proteomes" id="UP000002320">
    <property type="component" value="Unassembled WGS sequence"/>
</dbReference>
<dbReference type="OrthoDB" id="297496at2759"/>
<dbReference type="EnsemblMetazoa" id="CPIJ014890-RA">
    <property type="protein sequence ID" value="CPIJ014890-PA"/>
    <property type="gene ID" value="CPIJ014890"/>
</dbReference>
<dbReference type="GO" id="GO:0015271">
    <property type="term" value="F:outward rectifier potassium channel activity"/>
    <property type="evidence" value="ECO:0007669"/>
    <property type="project" value="TreeGrafter"/>
</dbReference>
<feature type="transmembrane region" description="Helical" evidence="8">
    <location>
        <begin position="67"/>
        <end position="95"/>
    </location>
</feature>
<evidence type="ECO:0000259" key="9">
    <source>
        <dbReference type="Pfam" id="PF07885"/>
    </source>
</evidence>
<proteinExistence type="predicted"/>
<dbReference type="GO" id="GO:0005886">
    <property type="term" value="C:plasma membrane"/>
    <property type="evidence" value="ECO:0007669"/>
    <property type="project" value="TreeGrafter"/>
</dbReference>
<comment type="subcellular location">
    <subcellularLocation>
        <location evidence="1">Membrane</location>
        <topology evidence="1">Multi-pass membrane protein</topology>
    </subcellularLocation>
</comment>
<accession>B0X5L6</accession>